<name>A0ABR1X6S4_9PEZI</name>
<protein>
    <submittedName>
        <fullName evidence="2">Uncharacterized protein</fullName>
    </submittedName>
</protein>
<keyword evidence="1" id="KW-1133">Transmembrane helix</keyword>
<dbReference type="Proteomes" id="UP001480595">
    <property type="component" value="Unassembled WGS sequence"/>
</dbReference>
<accession>A0ABR1X6S4</accession>
<evidence type="ECO:0000313" key="2">
    <source>
        <dbReference type="EMBL" id="KAK8091037.1"/>
    </source>
</evidence>
<comment type="caution">
    <text evidence="2">The sequence shown here is derived from an EMBL/GenBank/DDBJ whole genome shotgun (WGS) entry which is preliminary data.</text>
</comment>
<evidence type="ECO:0000256" key="1">
    <source>
        <dbReference type="SAM" id="Phobius"/>
    </source>
</evidence>
<gene>
    <name evidence="2" type="ORF">PG994_000542</name>
</gene>
<keyword evidence="1" id="KW-0812">Transmembrane</keyword>
<dbReference type="RefSeq" id="XP_066722583.1">
    <property type="nucleotide sequence ID" value="XM_066851951.1"/>
</dbReference>
<organism evidence="2 3">
    <name type="scientific">Apiospora phragmitis</name>
    <dbReference type="NCBI Taxonomy" id="2905665"/>
    <lineage>
        <taxon>Eukaryota</taxon>
        <taxon>Fungi</taxon>
        <taxon>Dikarya</taxon>
        <taxon>Ascomycota</taxon>
        <taxon>Pezizomycotina</taxon>
        <taxon>Sordariomycetes</taxon>
        <taxon>Xylariomycetidae</taxon>
        <taxon>Amphisphaeriales</taxon>
        <taxon>Apiosporaceae</taxon>
        <taxon>Apiospora</taxon>
    </lineage>
</organism>
<dbReference type="GeneID" id="92085014"/>
<feature type="transmembrane region" description="Helical" evidence="1">
    <location>
        <begin position="20"/>
        <end position="40"/>
    </location>
</feature>
<dbReference type="EMBL" id="JAQQWL010000001">
    <property type="protein sequence ID" value="KAK8091037.1"/>
    <property type="molecule type" value="Genomic_DNA"/>
</dbReference>
<proteinExistence type="predicted"/>
<keyword evidence="3" id="KW-1185">Reference proteome</keyword>
<sequence>MQPNPDTYGIGGELTRRQVLAAFMTTAYLVLALILWACWLHTRLQFQSGLLSPEICGLLGMAELDSAFDVPLGTPGAAMAKFHVLHCSAVCYRFGVYASTGGLCSYVFPYQPLARR</sequence>
<keyword evidence="1" id="KW-0472">Membrane</keyword>
<evidence type="ECO:0000313" key="3">
    <source>
        <dbReference type="Proteomes" id="UP001480595"/>
    </source>
</evidence>
<reference evidence="2 3" key="1">
    <citation type="submission" date="2023-01" db="EMBL/GenBank/DDBJ databases">
        <title>Analysis of 21 Apiospora genomes using comparative genomics revels a genus with tremendous synthesis potential of carbohydrate active enzymes and secondary metabolites.</title>
        <authorList>
            <person name="Sorensen T."/>
        </authorList>
    </citation>
    <scope>NUCLEOTIDE SEQUENCE [LARGE SCALE GENOMIC DNA]</scope>
    <source>
        <strain evidence="2 3">CBS 135458</strain>
    </source>
</reference>